<feature type="transmembrane region" description="Helical" evidence="6">
    <location>
        <begin position="57"/>
        <end position="78"/>
    </location>
</feature>
<feature type="transmembrane region" description="Helical" evidence="6">
    <location>
        <begin position="306"/>
        <end position="324"/>
    </location>
</feature>
<dbReference type="EMBL" id="AMGX01000001">
    <property type="protein sequence ID" value="EXJ75825.1"/>
    <property type="molecule type" value="Genomic_DNA"/>
</dbReference>
<keyword evidence="3 6" id="KW-0812">Transmembrane</keyword>
<evidence type="ECO:0000256" key="5">
    <source>
        <dbReference type="ARBA" id="ARBA00023136"/>
    </source>
</evidence>
<dbReference type="GO" id="GO:0016020">
    <property type="term" value="C:membrane"/>
    <property type="evidence" value="ECO:0007669"/>
    <property type="project" value="UniProtKB-SubCell"/>
</dbReference>
<feature type="transmembrane region" description="Helical" evidence="6">
    <location>
        <begin position="143"/>
        <end position="167"/>
    </location>
</feature>
<evidence type="ECO:0000256" key="7">
    <source>
        <dbReference type="SAM" id="SignalP"/>
    </source>
</evidence>
<dbReference type="InterPro" id="IPR005828">
    <property type="entry name" value="MFS_sugar_transport-like"/>
</dbReference>
<dbReference type="SUPFAM" id="SSF103473">
    <property type="entry name" value="MFS general substrate transporter"/>
    <property type="match status" value="1"/>
</dbReference>
<evidence type="ECO:0000256" key="2">
    <source>
        <dbReference type="ARBA" id="ARBA00010992"/>
    </source>
</evidence>
<evidence type="ECO:0000313" key="10">
    <source>
        <dbReference type="Proteomes" id="UP000019471"/>
    </source>
</evidence>
<protein>
    <recommendedName>
        <fullName evidence="8">Major facilitator superfamily (MFS) profile domain-containing protein</fullName>
    </recommendedName>
</protein>
<dbReference type="InterPro" id="IPR050360">
    <property type="entry name" value="MFS_Sugar_Transporters"/>
</dbReference>
<feature type="transmembrane region" description="Helical" evidence="6">
    <location>
        <begin position="430"/>
        <end position="449"/>
    </location>
</feature>
<comment type="caution">
    <text evidence="9">The sequence shown here is derived from an EMBL/GenBank/DDBJ whole genome shotgun (WGS) entry which is preliminary data.</text>
</comment>
<feature type="transmembrane region" description="Helical" evidence="6">
    <location>
        <begin position="265"/>
        <end position="286"/>
    </location>
</feature>
<keyword evidence="7" id="KW-0732">Signal</keyword>
<name>W9XEN6_9EURO</name>
<gene>
    <name evidence="9" type="ORF">A1O5_00332</name>
</gene>
<evidence type="ECO:0000313" key="9">
    <source>
        <dbReference type="EMBL" id="EXJ75825.1"/>
    </source>
</evidence>
<sequence>MLSHRKNFWLCFLITSTMMSFGYGSSYFSVTFGQPSFLKYMKLAGPEASSDVESLIGAMTGVNTAGGIVGVLALAWVMDVWGRRAGLAYCAILSIAGRTLCAASRDIAMFIAFRFLDGAGTFASFIAVPLYAAELCAPQYRGLFVGLGGVFLTIGYTIAALMGVAFYFCHSPDNWRGPIAIGEFFALHMLLVAWFGPESPRFLLLQDNPDGAWKIVSKLHADQNDPDQTFTRAEFFQMQKQAEFDRSVKSSWVTLFTKKSYRKRLMLSAGFAVIGQSSGILVISNYGPLFYANLGFNDIDQLCFQAGYFASAVLGNLVGSLVIDRVGRKPIMLLGIGGSCVWLCVEAAMSALYAGTTNTAGLNTGVAALFLFVFFYACGVDVGMLVFFGEIYPNHMRAKGFTATLAILLCADLVYLQVTSLAFAHIHWRFFLVFIIITGVGFFWLAWVLPETKGLPLEEIAAIMGDADQVVVYQQDIRIDEKSNQVVLNTADDEKSDAQHVNAEMIEEIALPPGDMTDRV</sequence>
<dbReference type="eggNOG" id="KOG0254">
    <property type="taxonomic scope" value="Eukaryota"/>
</dbReference>
<feature type="transmembrane region" description="Helical" evidence="6">
    <location>
        <begin position="111"/>
        <end position="131"/>
    </location>
</feature>
<proteinExistence type="inferred from homology"/>
<comment type="subcellular location">
    <subcellularLocation>
        <location evidence="1">Membrane</location>
        <topology evidence="1">Multi-pass membrane protein</topology>
    </subcellularLocation>
</comment>
<dbReference type="InterPro" id="IPR036259">
    <property type="entry name" value="MFS_trans_sf"/>
</dbReference>
<dbReference type="OrthoDB" id="6612291at2759"/>
<feature type="chain" id="PRO_5004932767" description="Major facilitator superfamily (MFS) profile domain-containing protein" evidence="7">
    <location>
        <begin position="25"/>
        <end position="520"/>
    </location>
</feature>
<feature type="transmembrane region" description="Helical" evidence="6">
    <location>
        <begin position="331"/>
        <end position="354"/>
    </location>
</feature>
<evidence type="ECO:0000256" key="4">
    <source>
        <dbReference type="ARBA" id="ARBA00022989"/>
    </source>
</evidence>
<feature type="signal peptide" evidence="7">
    <location>
        <begin position="1"/>
        <end position="24"/>
    </location>
</feature>
<evidence type="ECO:0000256" key="6">
    <source>
        <dbReference type="SAM" id="Phobius"/>
    </source>
</evidence>
<comment type="similarity">
    <text evidence="2">Belongs to the major facilitator superfamily. Sugar transporter (TC 2.A.1.1) family.</text>
</comment>
<organism evidence="9 10">
    <name type="scientific">Cladophialophora psammophila CBS 110553</name>
    <dbReference type="NCBI Taxonomy" id="1182543"/>
    <lineage>
        <taxon>Eukaryota</taxon>
        <taxon>Fungi</taxon>
        <taxon>Dikarya</taxon>
        <taxon>Ascomycota</taxon>
        <taxon>Pezizomycotina</taxon>
        <taxon>Eurotiomycetes</taxon>
        <taxon>Chaetothyriomycetidae</taxon>
        <taxon>Chaetothyriales</taxon>
        <taxon>Herpotrichiellaceae</taxon>
        <taxon>Cladophialophora</taxon>
    </lineage>
</organism>
<dbReference type="PANTHER" id="PTHR48022">
    <property type="entry name" value="PLASTIDIC GLUCOSE TRANSPORTER 4"/>
    <property type="match status" value="1"/>
</dbReference>
<dbReference type="RefSeq" id="XP_007739142.1">
    <property type="nucleotide sequence ID" value="XM_007740952.1"/>
</dbReference>
<dbReference type="GO" id="GO:0005351">
    <property type="term" value="F:carbohydrate:proton symporter activity"/>
    <property type="evidence" value="ECO:0007669"/>
    <property type="project" value="TreeGrafter"/>
</dbReference>
<feature type="transmembrane region" description="Helical" evidence="6">
    <location>
        <begin position="366"/>
        <end position="388"/>
    </location>
</feature>
<evidence type="ECO:0000256" key="1">
    <source>
        <dbReference type="ARBA" id="ARBA00004141"/>
    </source>
</evidence>
<dbReference type="Pfam" id="PF00083">
    <property type="entry name" value="Sugar_tr"/>
    <property type="match status" value="1"/>
</dbReference>
<dbReference type="PROSITE" id="PS50850">
    <property type="entry name" value="MFS"/>
    <property type="match status" value="1"/>
</dbReference>
<dbReference type="AlphaFoldDB" id="W9XEN6"/>
<evidence type="ECO:0000259" key="8">
    <source>
        <dbReference type="PROSITE" id="PS50850"/>
    </source>
</evidence>
<keyword evidence="5 6" id="KW-0472">Membrane</keyword>
<dbReference type="Proteomes" id="UP000019471">
    <property type="component" value="Unassembled WGS sequence"/>
</dbReference>
<reference evidence="9 10" key="1">
    <citation type="submission" date="2013-03" db="EMBL/GenBank/DDBJ databases">
        <title>The Genome Sequence of Cladophialophora psammophila CBS 110553.</title>
        <authorList>
            <consortium name="The Broad Institute Genomics Platform"/>
            <person name="Cuomo C."/>
            <person name="de Hoog S."/>
            <person name="Gorbushina A."/>
            <person name="Walker B."/>
            <person name="Young S.K."/>
            <person name="Zeng Q."/>
            <person name="Gargeya S."/>
            <person name="Fitzgerald M."/>
            <person name="Haas B."/>
            <person name="Abouelleil A."/>
            <person name="Allen A.W."/>
            <person name="Alvarado L."/>
            <person name="Arachchi H.M."/>
            <person name="Berlin A.M."/>
            <person name="Chapman S.B."/>
            <person name="Gainer-Dewar J."/>
            <person name="Goldberg J."/>
            <person name="Griggs A."/>
            <person name="Gujja S."/>
            <person name="Hansen M."/>
            <person name="Howarth C."/>
            <person name="Imamovic A."/>
            <person name="Ireland A."/>
            <person name="Larimer J."/>
            <person name="McCowan C."/>
            <person name="Murphy C."/>
            <person name="Pearson M."/>
            <person name="Poon T.W."/>
            <person name="Priest M."/>
            <person name="Roberts A."/>
            <person name="Saif S."/>
            <person name="Shea T."/>
            <person name="Sisk P."/>
            <person name="Sykes S."/>
            <person name="Wortman J."/>
            <person name="Nusbaum C."/>
            <person name="Birren B."/>
        </authorList>
    </citation>
    <scope>NUCLEOTIDE SEQUENCE [LARGE SCALE GENOMIC DNA]</scope>
    <source>
        <strain evidence="9 10">CBS 110553</strain>
    </source>
</reference>
<dbReference type="PROSITE" id="PS00216">
    <property type="entry name" value="SUGAR_TRANSPORT_1"/>
    <property type="match status" value="2"/>
</dbReference>
<keyword evidence="10" id="KW-1185">Reference proteome</keyword>
<dbReference type="Gene3D" id="1.20.1250.20">
    <property type="entry name" value="MFS general substrate transporter like domains"/>
    <property type="match status" value="1"/>
</dbReference>
<dbReference type="GeneID" id="19185069"/>
<accession>W9XEN6</accession>
<dbReference type="InterPro" id="IPR005829">
    <property type="entry name" value="Sugar_transporter_CS"/>
</dbReference>
<dbReference type="PANTHER" id="PTHR48022:SF11">
    <property type="entry name" value="MONOSACCHARIDE TRANSPORTER (HXT8), PUTATIVE (AFU_ORTHOLOGUE AFUA_2G08120)-RELATED"/>
    <property type="match status" value="1"/>
</dbReference>
<feature type="domain" description="Major facilitator superfamily (MFS) profile" evidence="8">
    <location>
        <begin position="12"/>
        <end position="453"/>
    </location>
</feature>
<evidence type="ECO:0000256" key="3">
    <source>
        <dbReference type="ARBA" id="ARBA00022692"/>
    </source>
</evidence>
<feature type="transmembrane region" description="Helical" evidence="6">
    <location>
        <begin position="400"/>
        <end position="418"/>
    </location>
</feature>
<dbReference type="HOGENOM" id="CLU_001265_30_13_1"/>
<keyword evidence="4 6" id="KW-1133">Transmembrane helix</keyword>
<dbReference type="InterPro" id="IPR020846">
    <property type="entry name" value="MFS_dom"/>
</dbReference>